<dbReference type="Proteomes" id="UP000034883">
    <property type="component" value="Chromosome"/>
</dbReference>
<evidence type="ECO:0000313" key="5">
    <source>
        <dbReference type="Proteomes" id="UP000034883"/>
    </source>
</evidence>
<comment type="similarity">
    <text evidence="1 2">Belongs to the short-chain dehydrogenases/reductases (SDR) family.</text>
</comment>
<dbReference type="InterPro" id="IPR050259">
    <property type="entry name" value="SDR"/>
</dbReference>
<dbReference type="PANTHER" id="PTHR42879:SF2">
    <property type="entry name" value="3-OXOACYL-[ACYL-CARRIER-PROTEIN] REDUCTASE FABG"/>
    <property type="match status" value="1"/>
</dbReference>
<gene>
    <name evidence="4" type="ORF">DB32_008955</name>
</gene>
<dbReference type="CDD" id="cd05233">
    <property type="entry name" value="SDR_c"/>
    <property type="match status" value="1"/>
</dbReference>
<evidence type="ECO:0000259" key="3">
    <source>
        <dbReference type="SMART" id="SM00822"/>
    </source>
</evidence>
<dbReference type="InterPro" id="IPR036291">
    <property type="entry name" value="NAD(P)-bd_dom_sf"/>
</dbReference>
<dbReference type="InterPro" id="IPR002347">
    <property type="entry name" value="SDR_fam"/>
</dbReference>
<dbReference type="FunFam" id="3.40.50.720:FF:000084">
    <property type="entry name" value="Short-chain dehydrogenase reductase"/>
    <property type="match status" value="1"/>
</dbReference>
<evidence type="ECO:0000256" key="1">
    <source>
        <dbReference type="ARBA" id="ARBA00006484"/>
    </source>
</evidence>
<dbReference type="Gene3D" id="3.40.50.720">
    <property type="entry name" value="NAD(P)-binding Rossmann-like Domain"/>
    <property type="match status" value="1"/>
</dbReference>
<dbReference type="KEGG" id="samy:DB32_008955"/>
<dbReference type="SMART" id="SM00822">
    <property type="entry name" value="PKS_KR"/>
    <property type="match status" value="1"/>
</dbReference>
<feature type="domain" description="Ketoreductase" evidence="3">
    <location>
        <begin position="8"/>
        <end position="188"/>
    </location>
</feature>
<evidence type="ECO:0000313" key="4">
    <source>
        <dbReference type="EMBL" id="AKF11806.1"/>
    </source>
</evidence>
<dbReference type="SUPFAM" id="SSF51735">
    <property type="entry name" value="NAD(P)-binding Rossmann-fold domains"/>
    <property type="match status" value="1"/>
</dbReference>
<dbReference type="RefSeq" id="WP_053238636.1">
    <property type="nucleotide sequence ID" value="NZ_CP011125.1"/>
</dbReference>
<dbReference type="PANTHER" id="PTHR42879">
    <property type="entry name" value="3-OXOACYL-(ACYL-CARRIER-PROTEIN) REDUCTASE"/>
    <property type="match status" value="1"/>
</dbReference>
<dbReference type="InterPro" id="IPR057326">
    <property type="entry name" value="KR_dom"/>
</dbReference>
<dbReference type="Pfam" id="PF00106">
    <property type="entry name" value="adh_short"/>
    <property type="match status" value="1"/>
</dbReference>
<dbReference type="PRINTS" id="PR00080">
    <property type="entry name" value="SDRFAMILY"/>
</dbReference>
<keyword evidence="5" id="KW-1185">Reference proteome</keyword>
<dbReference type="STRING" id="927083.DB32_008955"/>
<dbReference type="OrthoDB" id="5290448at2"/>
<dbReference type="AlphaFoldDB" id="A0A0F6WAS1"/>
<sequence length="264" mass="27660">MELELSGKRALVTGSTAGIGRAIAARLAAEGAEVIVHGRTAARVEEAIAAIVPQAKGARPRGLVADLATAEGVARAIAEVPEVDVLVNNVGAYEAVPLESLERAKWERLFAINVISGAELARHHLPRMLARDAGRIVFISSESALQVPSEMIHYGATKAAQSALARGLAELTRGTRVTVNSVLAGPTRSEGVERFVGELAQARGTNEQEVEAEFFRTVRPTSLIQRFLAPEEIADVVAFLASARGAAISGAAVRAEGGLLKGAF</sequence>
<evidence type="ECO:0000256" key="2">
    <source>
        <dbReference type="RuleBase" id="RU000363"/>
    </source>
</evidence>
<reference evidence="4 5" key="1">
    <citation type="submission" date="2015-03" db="EMBL/GenBank/DDBJ databases">
        <title>Genome assembly of Sandaracinus amylolyticus DSM 53668.</title>
        <authorList>
            <person name="Sharma G."/>
            <person name="Subramanian S."/>
        </authorList>
    </citation>
    <scope>NUCLEOTIDE SEQUENCE [LARGE SCALE GENOMIC DNA]</scope>
    <source>
        <strain evidence="4 5">DSM 53668</strain>
    </source>
</reference>
<protein>
    <submittedName>
        <fullName evidence="4">3-oxoacyl-[acyl-carrier protein] reductase</fullName>
    </submittedName>
</protein>
<name>A0A0F6WAS1_9BACT</name>
<dbReference type="EMBL" id="CP011125">
    <property type="protein sequence ID" value="AKF11806.1"/>
    <property type="molecule type" value="Genomic_DNA"/>
</dbReference>
<organism evidence="4 5">
    <name type="scientific">Sandaracinus amylolyticus</name>
    <dbReference type="NCBI Taxonomy" id="927083"/>
    <lineage>
        <taxon>Bacteria</taxon>
        <taxon>Pseudomonadati</taxon>
        <taxon>Myxococcota</taxon>
        <taxon>Polyangia</taxon>
        <taxon>Polyangiales</taxon>
        <taxon>Sandaracinaceae</taxon>
        <taxon>Sandaracinus</taxon>
    </lineage>
</organism>
<proteinExistence type="inferred from homology"/>
<accession>A0A0F6WAS1</accession>
<dbReference type="PRINTS" id="PR00081">
    <property type="entry name" value="GDHRDH"/>
</dbReference>